<dbReference type="GO" id="GO:0005634">
    <property type="term" value="C:nucleus"/>
    <property type="evidence" value="ECO:0007669"/>
    <property type="project" value="UniProtKB-SubCell"/>
</dbReference>
<protein>
    <submittedName>
        <fullName evidence="12">LIM zinc-binding domain-containing protein</fullName>
    </submittedName>
</protein>
<dbReference type="FunFam" id="2.10.110.10:FF:000030">
    <property type="entry name" value="Four and a half LIM domains protein 2"/>
    <property type="match status" value="1"/>
</dbReference>
<keyword evidence="6 8" id="KW-0440">LIM domain</keyword>
<keyword evidence="7" id="KW-0539">Nucleus</keyword>
<dbReference type="PROSITE" id="PS00478">
    <property type="entry name" value="LIM_DOMAIN_1"/>
    <property type="match status" value="2"/>
</dbReference>
<dbReference type="GO" id="GO:0030018">
    <property type="term" value="C:Z disc"/>
    <property type="evidence" value="ECO:0007669"/>
    <property type="project" value="TreeGrafter"/>
</dbReference>
<dbReference type="Pfam" id="PF00412">
    <property type="entry name" value="LIM"/>
    <property type="match status" value="3"/>
</dbReference>
<dbReference type="WBParaSite" id="maker-uti_cns_0015052-snap-gene-0.1-mRNA-1">
    <property type="protein sequence ID" value="maker-uti_cns_0015052-snap-gene-0.1-mRNA-1"/>
    <property type="gene ID" value="maker-uti_cns_0015052-snap-gene-0.1"/>
</dbReference>
<name>A0A1I8IRH5_9PLAT</name>
<evidence type="ECO:0000259" key="10">
    <source>
        <dbReference type="PROSITE" id="PS50023"/>
    </source>
</evidence>
<feature type="region of interest" description="Disordered" evidence="9">
    <location>
        <begin position="163"/>
        <end position="279"/>
    </location>
</feature>
<evidence type="ECO:0000313" key="11">
    <source>
        <dbReference type="Proteomes" id="UP000095280"/>
    </source>
</evidence>
<feature type="domain" description="LIM zinc-binding" evidence="10">
    <location>
        <begin position="49"/>
        <end position="108"/>
    </location>
</feature>
<dbReference type="PANTHER" id="PTHR24205">
    <property type="entry name" value="FOUR AND A HALF LIM DOMAINS PROTEIN"/>
    <property type="match status" value="1"/>
</dbReference>
<dbReference type="Proteomes" id="UP000095280">
    <property type="component" value="Unplaced"/>
</dbReference>
<dbReference type="GO" id="GO:0008270">
    <property type="term" value="F:zinc ion binding"/>
    <property type="evidence" value="ECO:0007669"/>
    <property type="project" value="UniProtKB-KW"/>
</dbReference>
<accession>A0A1I8IRH5</accession>
<keyword evidence="2 8" id="KW-0479">Metal-binding</keyword>
<feature type="compositionally biased region" description="Basic and acidic residues" evidence="9">
    <location>
        <begin position="242"/>
        <end position="264"/>
    </location>
</feature>
<proteinExistence type="predicted"/>
<sequence>MRKYEYHGKQWHEECFLCRECRQPIGSRSFIPRDQEVCCVPCYEEKYAQKCRKCTQVIKRGGVTYKGEPYHKECLVCTNCNTQLAGLKFTSKEDKPYCADCYGQLFAKKCCRCSQAITGFGGCKFISFEERHWHSDCFVCYKCSVNLVGKGFLTDGDDILCPDGIDDMDDKPEGPEGGGGTEDSPTEGPEGGGGTEDSPTEGPEGGGGTEESPTEGPEGGGGTEDSPTEGPEGRTAVPKTFQLKDLKGDGTEDSLKLKDGKEGGGTEDSPIEGSEGRAADESELSHLDLEIVLHLCVAIIGIQIAIQSRAGVLHIGVQFSVQGLLVGCGPAASATTAATATSTTAATAAASTLTAAATAEAATAAAGSGAESQSRISRRAAAASSTWPAAAASSEIGGNCGPVQAAQPGSQDESELSHLDLEIVLHLCVAIIGIQIAIQSRAGVLHIGVQFSVQGLLVGCGPAASATTAATATSTTAATAAASTLTAAATAEAATAAAGSGAESQSRISRRAAAASSTWPAAAASSEIGGNCGPVQAAQPGS</sequence>
<dbReference type="SMART" id="SM00132">
    <property type="entry name" value="LIM"/>
    <property type="match status" value="3"/>
</dbReference>
<keyword evidence="4" id="KW-0863">Zinc-finger</keyword>
<dbReference type="CDD" id="cd09430">
    <property type="entry name" value="LIM5_LIMPETin"/>
    <property type="match status" value="1"/>
</dbReference>
<evidence type="ECO:0000256" key="9">
    <source>
        <dbReference type="SAM" id="MobiDB-lite"/>
    </source>
</evidence>
<evidence type="ECO:0000256" key="2">
    <source>
        <dbReference type="ARBA" id="ARBA00022723"/>
    </source>
</evidence>
<evidence type="ECO:0000256" key="7">
    <source>
        <dbReference type="ARBA" id="ARBA00023242"/>
    </source>
</evidence>
<dbReference type="CDD" id="cd09347">
    <property type="entry name" value="LIM4_FHL"/>
    <property type="match status" value="1"/>
</dbReference>
<feature type="domain" description="LIM zinc-binding" evidence="10">
    <location>
        <begin position="111"/>
        <end position="171"/>
    </location>
</feature>
<dbReference type="SUPFAM" id="SSF57716">
    <property type="entry name" value="Glucocorticoid receptor-like (DNA-binding domain)"/>
    <property type="match status" value="3"/>
</dbReference>
<evidence type="ECO:0000313" key="12">
    <source>
        <dbReference type="WBParaSite" id="maker-uti_cns_0015052-snap-gene-0.1-mRNA-1"/>
    </source>
</evidence>
<keyword evidence="5 8" id="KW-0862">Zinc</keyword>
<dbReference type="PROSITE" id="PS50023">
    <property type="entry name" value="LIM_DOMAIN_2"/>
    <property type="match status" value="2"/>
</dbReference>
<evidence type="ECO:0000256" key="8">
    <source>
        <dbReference type="PROSITE-ProRule" id="PRU00125"/>
    </source>
</evidence>
<dbReference type="FunFam" id="2.10.110.10:FF:000013">
    <property type="entry name" value="Four and a half LIM domains 1"/>
    <property type="match status" value="1"/>
</dbReference>
<evidence type="ECO:0000256" key="1">
    <source>
        <dbReference type="ARBA" id="ARBA00004123"/>
    </source>
</evidence>
<dbReference type="GO" id="GO:0003712">
    <property type="term" value="F:transcription coregulator activity"/>
    <property type="evidence" value="ECO:0007669"/>
    <property type="project" value="TreeGrafter"/>
</dbReference>
<evidence type="ECO:0000256" key="5">
    <source>
        <dbReference type="ARBA" id="ARBA00022833"/>
    </source>
</evidence>
<dbReference type="Gene3D" id="2.10.110.10">
    <property type="entry name" value="Cysteine Rich Protein"/>
    <property type="match status" value="3"/>
</dbReference>
<evidence type="ECO:0000256" key="4">
    <source>
        <dbReference type="ARBA" id="ARBA00022771"/>
    </source>
</evidence>
<keyword evidence="3" id="KW-0677">Repeat</keyword>
<feature type="region of interest" description="Disordered" evidence="9">
    <location>
        <begin position="521"/>
        <end position="542"/>
    </location>
</feature>
<evidence type="ECO:0000256" key="6">
    <source>
        <dbReference type="ARBA" id="ARBA00023038"/>
    </source>
</evidence>
<keyword evidence="11" id="KW-1185">Reference proteome</keyword>
<dbReference type="FunFam" id="2.10.110.10:FF:000070">
    <property type="entry name" value="Four and a half LIM domains 3"/>
    <property type="match status" value="1"/>
</dbReference>
<dbReference type="InterPro" id="IPR001781">
    <property type="entry name" value="Znf_LIM"/>
</dbReference>
<organism evidence="11 12">
    <name type="scientific">Macrostomum lignano</name>
    <dbReference type="NCBI Taxonomy" id="282301"/>
    <lineage>
        <taxon>Eukaryota</taxon>
        <taxon>Metazoa</taxon>
        <taxon>Spiralia</taxon>
        <taxon>Lophotrochozoa</taxon>
        <taxon>Platyhelminthes</taxon>
        <taxon>Rhabditophora</taxon>
        <taxon>Macrostomorpha</taxon>
        <taxon>Macrostomida</taxon>
        <taxon>Macrostomidae</taxon>
        <taxon>Macrostomum</taxon>
    </lineage>
</organism>
<reference evidence="12" key="1">
    <citation type="submission" date="2016-11" db="UniProtKB">
        <authorList>
            <consortium name="WormBaseParasite"/>
        </authorList>
    </citation>
    <scope>IDENTIFICATION</scope>
</reference>
<evidence type="ECO:0000256" key="3">
    <source>
        <dbReference type="ARBA" id="ARBA00022737"/>
    </source>
</evidence>
<comment type="subcellular location">
    <subcellularLocation>
        <location evidence="1">Nucleus</location>
    </subcellularLocation>
</comment>
<dbReference type="PANTHER" id="PTHR24205:SF4">
    <property type="entry name" value="PROTEIN ESPINAS"/>
    <property type="match status" value="1"/>
</dbReference>
<dbReference type="AlphaFoldDB" id="A0A1I8IRH5"/>